<evidence type="ECO:0000256" key="1">
    <source>
        <dbReference type="SAM" id="MobiDB-lite"/>
    </source>
</evidence>
<evidence type="ECO:0000259" key="2">
    <source>
        <dbReference type="SMART" id="SM00129"/>
    </source>
</evidence>
<dbReference type="GO" id="GO:0005871">
    <property type="term" value="C:kinesin complex"/>
    <property type="evidence" value="ECO:0007669"/>
    <property type="project" value="TreeGrafter"/>
</dbReference>
<dbReference type="GO" id="GO:0016887">
    <property type="term" value="F:ATP hydrolysis activity"/>
    <property type="evidence" value="ECO:0007669"/>
    <property type="project" value="TreeGrafter"/>
</dbReference>
<feature type="compositionally biased region" description="Polar residues" evidence="1">
    <location>
        <begin position="608"/>
        <end position="641"/>
    </location>
</feature>
<proteinExistence type="predicted"/>
<sequence length="1056" mass="110942">MAQDRRGAVETIWFFAMAATRAGAVAADPGGLTPTGVSTGGYVPSQLICRVRPCDKPSPHVSVNAAAARVEVVPEKGHPGEPLRFDRVLESDDQEALFELLSPSVHGCLQGHSTTIVAYGGPQSGKSYALSGFFMHSPLHGLAPRAIQLVLETLERTSLVAPIIETCFFDIQQDVVCDLLPRNCPRISMKESPQPPYVILDPNLTRHRCDGSDGYGGLLDTFFTGIEHRRKGAHTCFQISFLHQGGHQLSHLRFIEMAWPRSQIGTQSGGFTSAVPTPTKSSSPPAPAQGRAAAVLEQVIQSKLLGSPCSLYRSSPLVTLLKPCIERASALQFIYCLRLEQSQMPYLMLAVPLLTKLHLWMGKAGPVVPDGRPAAKHTPPTVPPLRLGNSSTPVVSVRPPSEDLSMSFEDSMCTTATSVTSDSNGSPRQTGGSLSCPAPIYVPPFVPPVALPIQPPAAATTALPPGQPSANQVMVPGEGQVSAQDLRTLQECGELLEVKQRSVEMLRTDAVRSVAVLDDLGHVLDQLRGARESTRNEGPNEKETNLRMLYEKVSRSLQRTTDELERIHDDINVLAQFCSGGVIPPIYDAYNATQEDVQKLLQHSASQSGLMTGTTEEPCTTPSLVGATAPSSHSNQASPQAAVTRLDSRASAASGASGNTEASRVRAPSAHGGEVLIPQLPLGRLSQHPQVPVQVAGPPPSTAATYVAHHSGRALSSSSASSSLSGIANVARDCGSIQAPATPPLAVAHNCSPVPFPARSLSHNASASTLSQTPPVPLQALPTHSSSFTPSSSSVNGQKLAGWQFGTQVAVVRNGTSVAPAHCLVRGPARNSPDADDADESQMNGTPARPEIQRACSAFRLASMQMLRPSGEQAAGHDRSEGSRVRKSHSTTSLRSVGLRSAAAPPASAPSQGPSQAGHGGPSAQSPQGTAHRGDAANPVPGVSPIRSTVNNVNASSATVPSHGPSHGACSPQYPPKRAIMTATRHAQARPPGTRNTTPAPRVVAPVLAEERRVRSAAQCGVSHSPSPMMLGRNVSTENLRDRPPSSKAPSSKASA</sequence>
<feature type="compositionally biased region" description="Basic and acidic residues" evidence="1">
    <location>
        <begin position="875"/>
        <end position="884"/>
    </location>
</feature>
<feature type="compositionally biased region" description="Low complexity" evidence="1">
    <location>
        <begin position="1046"/>
        <end position="1056"/>
    </location>
</feature>
<dbReference type="GO" id="GO:0008017">
    <property type="term" value="F:microtubule binding"/>
    <property type="evidence" value="ECO:0007669"/>
    <property type="project" value="InterPro"/>
</dbReference>
<dbReference type="Gene3D" id="3.40.850.10">
    <property type="entry name" value="Kinesin motor domain"/>
    <property type="match status" value="1"/>
</dbReference>
<feature type="domain" description="Kinesin motor" evidence="2">
    <location>
        <begin position="40"/>
        <end position="343"/>
    </location>
</feature>
<feature type="compositionally biased region" description="Low complexity" evidence="1">
    <location>
        <begin position="390"/>
        <end position="399"/>
    </location>
</feature>
<feature type="compositionally biased region" description="Low complexity" evidence="1">
    <location>
        <begin position="901"/>
        <end position="917"/>
    </location>
</feature>
<dbReference type="SMART" id="SM00129">
    <property type="entry name" value="KISc"/>
    <property type="match status" value="1"/>
</dbReference>
<feature type="region of interest" description="Disordered" evidence="1">
    <location>
        <begin position="1015"/>
        <end position="1056"/>
    </location>
</feature>
<gene>
    <name evidence="3" type="ORF">NSCI0253_LOCUS14260</name>
</gene>
<accession>A0A7S1A291</accession>
<dbReference type="GO" id="GO:0005874">
    <property type="term" value="C:microtubule"/>
    <property type="evidence" value="ECO:0007669"/>
    <property type="project" value="TreeGrafter"/>
</dbReference>
<dbReference type="AlphaFoldDB" id="A0A7S1A291"/>
<dbReference type="InterPro" id="IPR027417">
    <property type="entry name" value="P-loop_NTPase"/>
</dbReference>
<dbReference type="InterPro" id="IPR036961">
    <property type="entry name" value="Kinesin_motor_dom_sf"/>
</dbReference>
<dbReference type="InterPro" id="IPR001752">
    <property type="entry name" value="Kinesin_motor_dom"/>
</dbReference>
<feature type="region of interest" description="Disordered" evidence="1">
    <location>
        <begin position="608"/>
        <end position="671"/>
    </location>
</feature>
<feature type="compositionally biased region" description="Polar residues" evidence="1">
    <location>
        <begin position="946"/>
        <end position="960"/>
    </location>
</feature>
<dbReference type="GO" id="GO:0005524">
    <property type="term" value="F:ATP binding"/>
    <property type="evidence" value="ECO:0007669"/>
    <property type="project" value="InterPro"/>
</dbReference>
<dbReference type="Pfam" id="PF00225">
    <property type="entry name" value="Kinesin"/>
    <property type="match status" value="1"/>
</dbReference>
<evidence type="ECO:0000313" key="3">
    <source>
        <dbReference type="EMBL" id="CAD8839912.1"/>
    </source>
</evidence>
<dbReference type="PANTHER" id="PTHR24115:SF1004">
    <property type="entry name" value="KINESIN-LIKE PROTEIN KIF15"/>
    <property type="match status" value="1"/>
</dbReference>
<dbReference type="EMBL" id="HBFQ01020399">
    <property type="protein sequence ID" value="CAD8839912.1"/>
    <property type="molecule type" value="Transcribed_RNA"/>
</dbReference>
<feature type="region of interest" description="Disordered" evidence="1">
    <location>
        <begin position="370"/>
        <end position="401"/>
    </location>
</feature>
<feature type="compositionally biased region" description="Low complexity" evidence="1">
    <location>
        <begin position="649"/>
        <end position="662"/>
    </location>
</feature>
<dbReference type="GO" id="GO:0003777">
    <property type="term" value="F:microtubule motor activity"/>
    <property type="evidence" value="ECO:0007669"/>
    <property type="project" value="InterPro"/>
</dbReference>
<dbReference type="SUPFAM" id="SSF52540">
    <property type="entry name" value="P-loop containing nucleoside triphosphate hydrolases"/>
    <property type="match status" value="1"/>
</dbReference>
<dbReference type="InterPro" id="IPR027640">
    <property type="entry name" value="Kinesin-like_fam"/>
</dbReference>
<protein>
    <recommendedName>
        <fullName evidence="2">Kinesin motor domain-containing protein</fullName>
    </recommendedName>
</protein>
<feature type="region of interest" description="Disordered" evidence="1">
    <location>
        <begin position="690"/>
        <end position="709"/>
    </location>
</feature>
<dbReference type="GO" id="GO:0007018">
    <property type="term" value="P:microtubule-based movement"/>
    <property type="evidence" value="ECO:0007669"/>
    <property type="project" value="InterPro"/>
</dbReference>
<dbReference type="PANTHER" id="PTHR24115">
    <property type="entry name" value="KINESIN-RELATED"/>
    <property type="match status" value="1"/>
</dbReference>
<feature type="region of interest" description="Disordered" evidence="1">
    <location>
        <begin position="823"/>
        <end position="850"/>
    </location>
</feature>
<name>A0A7S1A291_NOCSC</name>
<organism evidence="3">
    <name type="scientific">Noctiluca scintillans</name>
    <name type="common">Sea sparkle</name>
    <name type="synonym">Red tide dinoflagellate</name>
    <dbReference type="NCBI Taxonomy" id="2966"/>
    <lineage>
        <taxon>Eukaryota</taxon>
        <taxon>Sar</taxon>
        <taxon>Alveolata</taxon>
        <taxon>Dinophyceae</taxon>
        <taxon>Noctilucales</taxon>
        <taxon>Noctilucaceae</taxon>
        <taxon>Noctiluca</taxon>
    </lineage>
</organism>
<reference evidence="3" key="1">
    <citation type="submission" date="2021-01" db="EMBL/GenBank/DDBJ databases">
        <authorList>
            <person name="Corre E."/>
            <person name="Pelletier E."/>
            <person name="Niang G."/>
            <person name="Scheremetjew M."/>
            <person name="Finn R."/>
            <person name="Kale V."/>
            <person name="Holt S."/>
            <person name="Cochrane G."/>
            <person name="Meng A."/>
            <person name="Brown T."/>
            <person name="Cohen L."/>
        </authorList>
    </citation>
    <scope>NUCLEOTIDE SEQUENCE</scope>
</reference>
<feature type="region of interest" description="Disordered" evidence="1">
    <location>
        <begin position="869"/>
        <end position="976"/>
    </location>
</feature>